<dbReference type="GO" id="GO:0016279">
    <property type="term" value="F:protein-lysine N-methyltransferase activity"/>
    <property type="evidence" value="ECO:0007669"/>
    <property type="project" value="UniProtKB-UniRule"/>
</dbReference>
<comment type="subcellular location">
    <subcellularLocation>
        <location evidence="5">Cytoplasm</location>
    </subcellularLocation>
</comment>
<dbReference type="GO" id="GO:0032259">
    <property type="term" value="P:methylation"/>
    <property type="evidence" value="ECO:0007669"/>
    <property type="project" value="UniProtKB-KW"/>
</dbReference>
<evidence type="ECO:0000313" key="7">
    <source>
        <dbReference type="Proteomes" id="UP000504606"/>
    </source>
</evidence>
<keyword evidence="2 5" id="KW-0489">Methyltransferase</keyword>
<comment type="function">
    <text evidence="5">S-adenosyl-L-methionine-dependent protein-lysine N-methyltransferase that methylates elongation factor 1-alpha.</text>
</comment>
<accession>A0A6J1T6B5</accession>
<evidence type="ECO:0000259" key="6">
    <source>
        <dbReference type="Pfam" id="PF13847"/>
    </source>
</evidence>
<dbReference type="AlphaFoldDB" id="A0A6J1T6B5"/>
<dbReference type="Proteomes" id="UP000504606">
    <property type="component" value="Unplaced"/>
</dbReference>
<comment type="similarity">
    <text evidence="5">Belongs to the class I-like SAM-binding methyltransferase superfamily. EFM4 family.</text>
</comment>
<gene>
    <name evidence="8" type="primary">LOC113214101</name>
</gene>
<evidence type="ECO:0000256" key="1">
    <source>
        <dbReference type="ARBA" id="ARBA00022490"/>
    </source>
</evidence>
<dbReference type="HAMAP" id="MF_03188">
    <property type="entry name" value="Methyltr_EFM4"/>
    <property type="match status" value="1"/>
</dbReference>
<dbReference type="InterPro" id="IPR029063">
    <property type="entry name" value="SAM-dependent_MTases_sf"/>
</dbReference>
<evidence type="ECO:0000256" key="4">
    <source>
        <dbReference type="ARBA" id="ARBA00022691"/>
    </source>
</evidence>
<reference evidence="8" key="1">
    <citation type="submission" date="2025-08" db="UniProtKB">
        <authorList>
            <consortium name="RefSeq"/>
        </authorList>
    </citation>
    <scope>IDENTIFICATION</scope>
    <source>
        <tissue evidence="8">Whole organism</tissue>
    </source>
</reference>
<dbReference type="Pfam" id="PF13847">
    <property type="entry name" value="Methyltransf_31"/>
    <property type="match status" value="1"/>
</dbReference>
<sequence>MASNEEPSELPTSELGTKEFWDSSYELELNNFDDHGDVGEIWFGEDSATRIVRWMSSNDIISSTDSIVDLGCGNGMLLIELAEEGFENLLGVDYSEAAVKLAKKVATAQNLDIKFETCDILDDAAKPLNGRQFKVVLDKGTYDAISLSPENAPEKRNIYIEAVHNLLEAQGSFILTSCNWTQVELELHFQKYFKLFRVLPTPKFQFGGKTGSTVTSLVFRKKTS</sequence>
<feature type="domain" description="Methyltransferase" evidence="6">
    <location>
        <begin position="62"/>
        <end position="191"/>
    </location>
</feature>
<dbReference type="SUPFAM" id="SSF53335">
    <property type="entry name" value="S-adenosyl-L-methionine-dependent methyltransferases"/>
    <property type="match status" value="1"/>
</dbReference>
<evidence type="ECO:0000256" key="2">
    <source>
        <dbReference type="ARBA" id="ARBA00022603"/>
    </source>
</evidence>
<keyword evidence="4 5" id="KW-0949">S-adenosyl-L-methionine</keyword>
<dbReference type="KEGG" id="foc:113214101"/>
<dbReference type="OrthoDB" id="540004at2759"/>
<dbReference type="RefSeq" id="XP_026289154.1">
    <property type="nucleotide sequence ID" value="XM_026433369.2"/>
</dbReference>
<dbReference type="PANTHER" id="PTHR12843">
    <property type="entry name" value="PROTEIN-LYSINE N-METHYLTRANSFERASE METTL10"/>
    <property type="match status" value="1"/>
</dbReference>
<dbReference type="PANTHER" id="PTHR12843:SF5">
    <property type="entry name" value="EEF1A LYSINE METHYLTRANSFERASE 2"/>
    <property type="match status" value="1"/>
</dbReference>
<dbReference type="InterPro" id="IPR025714">
    <property type="entry name" value="Methyltranfer_dom"/>
</dbReference>
<dbReference type="CDD" id="cd02440">
    <property type="entry name" value="AdoMet_MTases"/>
    <property type="match status" value="1"/>
</dbReference>
<keyword evidence="1 5" id="KW-0963">Cytoplasm</keyword>
<keyword evidence="3 5" id="KW-0808">Transferase</keyword>
<dbReference type="EC" id="2.1.1.-" evidence="5"/>
<dbReference type="GO" id="GO:0005737">
    <property type="term" value="C:cytoplasm"/>
    <property type="evidence" value="ECO:0007669"/>
    <property type="project" value="UniProtKB-SubCell"/>
</dbReference>
<evidence type="ECO:0000313" key="8">
    <source>
        <dbReference type="RefSeq" id="XP_026289154.1"/>
    </source>
</evidence>
<evidence type="ECO:0000256" key="5">
    <source>
        <dbReference type="HAMAP-Rule" id="MF_03188"/>
    </source>
</evidence>
<protein>
    <recommendedName>
        <fullName evidence="5">Protein-lysine N-methyltransferase LOC113214101</fullName>
        <ecNumber evidence="5">2.1.1.-</ecNumber>
    </recommendedName>
</protein>
<name>A0A6J1T6B5_FRAOC</name>
<proteinExistence type="inferred from homology"/>
<dbReference type="Gene3D" id="3.40.50.150">
    <property type="entry name" value="Vaccinia Virus protein VP39"/>
    <property type="match status" value="1"/>
</dbReference>
<evidence type="ECO:0000256" key="3">
    <source>
        <dbReference type="ARBA" id="ARBA00022679"/>
    </source>
</evidence>
<dbReference type="InterPro" id="IPR026635">
    <property type="entry name" value="Efm4/METTL10"/>
</dbReference>
<dbReference type="GeneID" id="113214101"/>
<organism evidence="7 8">
    <name type="scientific">Frankliniella occidentalis</name>
    <name type="common">Western flower thrips</name>
    <name type="synonym">Euthrips occidentalis</name>
    <dbReference type="NCBI Taxonomy" id="133901"/>
    <lineage>
        <taxon>Eukaryota</taxon>
        <taxon>Metazoa</taxon>
        <taxon>Ecdysozoa</taxon>
        <taxon>Arthropoda</taxon>
        <taxon>Hexapoda</taxon>
        <taxon>Insecta</taxon>
        <taxon>Pterygota</taxon>
        <taxon>Neoptera</taxon>
        <taxon>Paraneoptera</taxon>
        <taxon>Thysanoptera</taxon>
        <taxon>Terebrantia</taxon>
        <taxon>Thripoidea</taxon>
        <taxon>Thripidae</taxon>
        <taxon>Frankliniella</taxon>
    </lineage>
</organism>
<keyword evidence="7" id="KW-1185">Reference proteome</keyword>